<protein>
    <submittedName>
        <fullName evidence="2">Hemerythrin domain-containing protein</fullName>
    </submittedName>
</protein>
<dbReference type="InterPro" id="IPR012312">
    <property type="entry name" value="Hemerythrin-like"/>
</dbReference>
<name>A0A4R4RQ81_9ACTN</name>
<evidence type="ECO:0000259" key="1">
    <source>
        <dbReference type="Pfam" id="PF01814"/>
    </source>
</evidence>
<dbReference type="OrthoDB" id="8225825at2"/>
<feature type="domain" description="Hemerythrin-like" evidence="1">
    <location>
        <begin position="15"/>
        <end position="148"/>
    </location>
</feature>
<accession>A0A4R4RQ81</accession>
<proteinExistence type="predicted"/>
<dbReference type="Proteomes" id="UP000295621">
    <property type="component" value="Unassembled WGS sequence"/>
</dbReference>
<dbReference type="Gene3D" id="1.20.120.520">
    <property type="entry name" value="nmb1532 protein domain like"/>
    <property type="match status" value="1"/>
</dbReference>
<organism evidence="2 3">
    <name type="scientific">Jiangella ureilytica</name>
    <dbReference type="NCBI Taxonomy" id="2530374"/>
    <lineage>
        <taxon>Bacteria</taxon>
        <taxon>Bacillati</taxon>
        <taxon>Actinomycetota</taxon>
        <taxon>Actinomycetes</taxon>
        <taxon>Jiangellales</taxon>
        <taxon>Jiangellaceae</taxon>
        <taxon>Jiangella</taxon>
    </lineage>
</organism>
<comment type="caution">
    <text evidence="2">The sequence shown here is derived from an EMBL/GenBank/DDBJ whole genome shotgun (WGS) entry which is preliminary data.</text>
</comment>
<reference evidence="2 3" key="1">
    <citation type="submission" date="2019-02" db="EMBL/GenBank/DDBJ databases">
        <title>Draft genome sequences of novel Actinobacteria.</title>
        <authorList>
            <person name="Sahin N."/>
            <person name="Ay H."/>
            <person name="Saygin H."/>
        </authorList>
    </citation>
    <scope>NUCLEOTIDE SEQUENCE [LARGE SCALE GENOMIC DNA]</scope>
    <source>
        <strain evidence="2 3">KC603</strain>
    </source>
</reference>
<gene>
    <name evidence="2" type="ORF">E1212_10505</name>
</gene>
<dbReference type="EMBL" id="SMKL01000018">
    <property type="protein sequence ID" value="TDC52027.1"/>
    <property type="molecule type" value="Genomic_DNA"/>
</dbReference>
<evidence type="ECO:0000313" key="3">
    <source>
        <dbReference type="Proteomes" id="UP000295621"/>
    </source>
</evidence>
<keyword evidence="3" id="KW-1185">Reference proteome</keyword>
<evidence type="ECO:0000313" key="2">
    <source>
        <dbReference type="EMBL" id="TDC52027.1"/>
    </source>
</evidence>
<sequence>MPDGDLDRTTAWSRQLAAAHATLRERLRRLRSAPGGDGPGAGREGDGADGDLLAHCLGFCAALTAHHEGEDGGLFAELLRVRPDLEATVDALEEDHWLIARILGTVQDLARESQGGVTPERERRIQGELDGLAAIMESHFRYEERAIGAALDDGVADTGWSRPVLTFGD</sequence>
<dbReference type="AlphaFoldDB" id="A0A4R4RQ81"/>
<dbReference type="RefSeq" id="WP_131982049.1">
    <property type="nucleotide sequence ID" value="NZ_SMKL01000018.1"/>
</dbReference>
<dbReference type="Pfam" id="PF01814">
    <property type="entry name" value="Hemerythrin"/>
    <property type="match status" value="1"/>
</dbReference>